<evidence type="ECO:0000256" key="10">
    <source>
        <dbReference type="ARBA" id="ARBA00022842"/>
    </source>
</evidence>
<keyword evidence="6" id="KW-0285">Flavoprotein</keyword>
<dbReference type="Proteomes" id="UP001170624">
    <property type="component" value="Unassembled WGS sequence"/>
</dbReference>
<evidence type="ECO:0000256" key="13">
    <source>
        <dbReference type="ARBA" id="ARBA00048670"/>
    </source>
</evidence>
<evidence type="ECO:0000256" key="9">
    <source>
        <dbReference type="ARBA" id="ARBA00022827"/>
    </source>
</evidence>
<dbReference type="InterPro" id="IPR039368">
    <property type="entry name" value="AHAS_TPP"/>
</dbReference>
<comment type="pathway">
    <text evidence="1 14">Amino-acid biosynthesis; L-isoleucine biosynthesis; L-isoleucine from 2-oxobutanoate: step 1/4.</text>
</comment>
<dbReference type="InterPro" id="IPR000399">
    <property type="entry name" value="TPP-bd_CS"/>
</dbReference>
<dbReference type="FunFam" id="3.40.50.1220:FF:000008">
    <property type="entry name" value="Acetolactate synthase"/>
    <property type="match status" value="1"/>
</dbReference>
<dbReference type="NCBIfam" id="TIGR00118">
    <property type="entry name" value="acolac_lg"/>
    <property type="match status" value="1"/>
</dbReference>
<dbReference type="GO" id="GO:0009099">
    <property type="term" value="P:L-valine biosynthetic process"/>
    <property type="evidence" value="ECO:0007669"/>
    <property type="project" value="TreeGrafter"/>
</dbReference>
<dbReference type="GO" id="GO:0000287">
    <property type="term" value="F:magnesium ion binding"/>
    <property type="evidence" value="ECO:0007669"/>
    <property type="project" value="UniProtKB-UniRule"/>
</dbReference>
<keyword evidence="5 14" id="KW-0028">Amino-acid biosynthesis</keyword>
<reference evidence="19" key="2">
    <citation type="submission" date="2017-07" db="EMBL/GenBank/DDBJ databases">
        <authorList>
            <person name="Gomez-Gil B."/>
            <person name="Enciso-Ibarra K."/>
        </authorList>
    </citation>
    <scope>NUCLEOTIDE SEQUENCE</scope>
    <source>
        <strain evidence="19">CAIM 1827</strain>
    </source>
</reference>
<evidence type="ECO:0000256" key="11">
    <source>
        <dbReference type="ARBA" id="ARBA00023052"/>
    </source>
</evidence>
<dbReference type="PANTHER" id="PTHR18968">
    <property type="entry name" value="THIAMINE PYROPHOSPHATE ENZYMES"/>
    <property type="match status" value="1"/>
</dbReference>
<evidence type="ECO:0000256" key="3">
    <source>
        <dbReference type="ARBA" id="ARBA00007812"/>
    </source>
</evidence>
<dbReference type="Pfam" id="PF02776">
    <property type="entry name" value="TPP_enzyme_N"/>
    <property type="match status" value="1"/>
</dbReference>
<accession>A0AAW7YBI1</accession>
<dbReference type="CDD" id="cd02015">
    <property type="entry name" value="TPP_AHAS"/>
    <property type="match status" value="1"/>
</dbReference>
<feature type="domain" description="Thiamine pyrophosphate enzyme central" evidence="15">
    <location>
        <begin position="187"/>
        <end position="322"/>
    </location>
</feature>
<evidence type="ECO:0000313" key="19">
    <source>
        <dbReference type="EMBL" id="OZS43857.1"/>
    </source>
</evidence>
<dbReference type="EC" id="2.2.1.6" evidence="4 14"/>
<dbReference type="GO" id="GO:0005948">
    <property type="term" value="C:acetolactate synthase complex"/>
    <property type="evidence" value="ECO:0007669"/>
    <property type="project" value="TreeGrafter"/>
</dbReference>
<dbReference type="Pfam" id="PF02775">
    <property type="entry name" value="TPP_enzyme_C"/>
    <property type="match status" value="1"/>
</dbReference>
<evidence type="ECO:0000256" key="6">
    <source>
        <dbReference type="ARBA" id="ARBA00022630"/>
    </source>
</evidence>
<comment type="caution">
    <text evidence="18">The sequence shown here is derived from an EMBL/GenBank/DDBJ whole genome shotgun (WGS) entry which is preliminary data.</text>
</comment>
<feature type="domain" description="Thiamine pyrophosphate enzyme N-terminal TPP-binding" evidence="17">
    <location>
        <begin position="1"/>
        <end position="116"/>
    </location>
</feature>
<dbReference type="InterPro" id="IPR029061">
    <property type="entry name" value="THDP-binding"/>
</dbReference>
<comment type="catalytic activity">
    <reaction evidence="13 14">
        <text>2 pyruvate + H(+) = (2S)-2-acetolactate + CO2</text>
        <dbReference type="Rhea" id="RHEA:25249"/>
        <dbReference type="ChEBI" id="CHEBI:15361"/>
        <dbReference type="ChEBI" id="CHEBI:15378"/>
        <dbReference type="ChEBI" id="CHEBI:16526"/>
        <dbReference type="ChEBI" id="CHEBI:58476"/>
        <dbReference type="EC" id="2.2.1.6"/>
    </reaction>
</comment>
<evidence type="ECO:0000256" key="12">
    <source>
        <dbReference type="ARBA" id="ARBA00023304"/>
    </source>
</evidence>
<dbReference type="GO" id="GO:0030976">
    <property type="term" value="F:thiamine pyrophosphate binding"/>
    <property type="evidence" value="ECO:0007669"/>
    <property type="project" value="UniProtKB-UniRule"/>
</dbReference>
<dbReference type="PANTHER" id="PTHR18968:SF142">
    <property type="entry name" value="ACETOLACTATE SYNTHASE"/>
    <property type="match status" value="1"/>
</dbReference>
<dbReference type="InterPro" id="IPR029035">
    <property type="entry name" value="DHS-like_NAD/FAD-binding_dom"/>
</dbReference>
<evidence type="ECO:0000259" key="17">
    <source>
        <dbReference type="Pfam" id="PF02776"/>
    </source>
</evidence>
<dbReference type="GO" id="GO:0009097">
    <property type="term" value="P:isoleucine biosynthetic process"/>
    <property type="evidence" value="ECO:0007669"/>
    <property type="project" value="TreeGrafter"/>
</dbReference>
<comment type="similarity">
    <text evidence="3 14">Belongs to the TPP enzyme family.</text>
</comment>
<keyword evidence="9" id="KW-0274">FAD</keyword>
<dbReference type="SUPFAM" id="SSF52518">
    <property type="entry name" value="Thiamin diphosphate-binding fold (THDP-binding)"/>
    <property type="match status" value="2"/>
</dbReference>
<feature type="domain" description="Thiamine pyrophosphate enzyme TPP-binding" evidence="16">
    <location>
        <begin position="375"/>
        <end position="523"/>
    </location>
</feature>
<keyword evidence="11 14" id="KW-0786">Thiamine pyrophosphate</keyword>
<dbReference type="Gene3D" id="3.40.50.970">
    <property type="match status" value="2"/>
</dbReference>
<dbReference type="FunFam" id="3.40.50.970:FF:000007">
    <property type="entry name" value="Acetolactate synthase"/>
    <property type="match status" value="1"/>
</dbReference>
<keyword evidence="20" id="KW-1185">Reference proteome</keyword>
<protein>
    <recommendedName>
        <fullName evidence="4 14">Acetolactate synthase</fullName>
        <ecNumber evidence="4 14">2.2.1.6</ecNumber>
    </recommendedName>
</protein>
<gene>
    <name evidence="18" type="primary">ilvG</name>
    <name evidence="19" type="ORF">ASV53_11150</name>
    <name evidence="18" type="ORF">Q4568_17640</name>
</gene>
<evidence type="ECO:0000256" key="4">
    <source>
        <dbReference type="ARBA" id="ARBA00013145"/>
    </source>
</evidence>
<evidence type="ECO:0000256" key="7">
    <source>
        <dbReference type="ARBA" id="ARBA00022679"/>
    </source>
</evidence>
<dbReference type="NCBIfam" id="NF006524">
    <property type="entry name" value="PRK08978.1"/>
    <property type="match status" value="1"/>
</dbReference>
<evidence type="ECO:0000256" key="5">
    <source>
        <dbReference type="ARBA" id="ARBA00022605"/>
    </source>
</evidence>
<evidence type="ECO:0000313" key="20">
    <source>
        <dbReference type="Proteomes" id="UP000215999"/>
    </source>
</evidence>
<reference evidence="18" key="3">
    <citation type="submission" date="2023-07" db="EMBL/GenBank/DDBJ databases">
        <title>Genome content predicts the carbon catabolic preferences of heterotrophic bacteria.</title>
        <authorList>
            <person name="Gralka M."/>
        </authorList>
    </citation>
    <scope>NUCLEOTIDE SEQUENCE</scope>
    <source>
        <strain evidence="18">G2M05</strain>
    </source>
</reference>
<name>A0AAW7YBI1_9GAMM</name>
<evidence type="ECO:0000256" key="2">
    <source>
        <dbReference type="ARBA" id="ARBA00005025"/>
    </source>
</evidence>
<dbReference type="InterPro" id="IPR012846">
    <property type="entry name" value="Acetolactate_synth_lsu"/>
</dbReference>
<dbReference type="Gene3D" id="3.40.50.1220">
    <property type="entry name" value="TPP-binding domain"/>
    <property type="match status" value="1"/>
</dbReference>
<evidence type="ECO:0000259" key="16">
    <source>
        <dbReference type="Pfam" id="PF02775"/>
    </source>
</evidence>
<proteinExistence type="inferred from homology"/>
<sequence>MTGAELVVTALQQQGITTIFGYPGGAIMPIYDALYDGGVEHILCRHEQGAAMAAIGMARATQEVAVCMATSGPGATNLVTGLADAFLDSVPLVAITGQVASTHIGTDAFQEMDVIGMSLSCTKHSYLVTDIDELAPTLSEAFEVAKSGRPGPVIVDIAKDVQLAQTPVDTLPSFTPPVIPQVCSKSLQTAQQLLAASERPVLYVGGGVQLAKATHTVRQFLQINPMPAVSTLKGLGTIERHHPHYLGMLGMHGTKAANLVVQESDLLIVVGARFDDRVTGKLDTFAPHAKVIHLDIDAAEFNKLRQAHAALRGDINTILPQLELSQSIAPWLNHCDSLRRDFKWRYDHPGELIYAPGLMKQLSDMMPDTAMVSTDVGQHQMWAAQHIQPREPQNYITSAGLGTMGFGLPAAMGAKVARPDDESILISGDGSFMMNVQELGTLKRKQIPVKMVLINNQRLGMVRQWQSLFFDGRHSETILDDNPDFVMLAKAFDIPGKTITKKDEVEPALQEMLASDTAYLLHVLISEEENVWPLVPPGAANQDMLENT</sequence>
<evidence type="ECO:0000313" key="18">
    <source>
        <dbReference type="EMBL" id="MDO6544367.1"/>
    </source>
</evidence>
<dbReference type="CDD" id="cd07035">
    <property type="entry name" value="TPP_PYR_POX_like"/>
    <property type="match status" value="1"/>
</dbReference>
<dbReference type="FunFam" id="3.40.50.970:FF:000016">
    <property type="entry name" value="Acetolactate synthase"/>
    <property type="match status" value="1"/>
</dbReference>
<reference evidence="19 20" key="1">
    <citation type="journal article" date="2016" name="Antonie Van Leeuwenhoek">
        <title>Photobacterium sanguinicancri sp. nov. isolated from marine animals.</title>
        <authorList>
            <person name="Gomez-Gil B."/>
            <person name="Roque A."/>
            <person name="Rotllant G."/>
            <person name="Romalde J.L."/>
            <person name="Doce A."/>
            <person name="Eggermont M."/>
            <person name="Defoirdt T."/>
        </authorList>
    </citation>
    <scope>NUCLEOTIDE SEQUENCE [LARGE SCALE GENOMIC DNA]</scope>
    <source>
        <strain evidence="19 20">CAIM 1827</strain>
    </source>
</reference>
<dbReference type="PROSITE" id="PS00187">
    <property type="entry name" value="TPP_ENZYMES"/>
    <property type="match status" value="1"/>
</dbReference>
<dbReference type="Proteomes" id="UP000215999">
    <property type="component" value="Unassembled WGS sequence"/>
</dbReference>
<keyword evidence="12 14" id="KW-0100">Branched-chain amino acid biosynthesis</keyword>
<dbReference type="EMBL" id="NOIF01000061">
    <property type="protein sequence ID" value="OZS43857.1"/>
    <property type="molecule type" value="Genomic_DNA"/>
</dbReference>
<keyword evidence="7 14" id="KW-0808">Transferase</keyword>
<comment type="cofactor">
    <cofactor evidence="14">
        <name>thiamine diphosphate</name>
        <dbReference type="ChEBI" id="CHEBI:58937"/>
    </cofactor>
    <text evidence="14">Binds 1 thiamine pyrophosphate per subunit.</text>
</comment>
<dbReference type="GO" id="GO:0003984">
    <property type="term" value="F:acetolactate synthase activity"/>
    <property type="evidence" value="ECO:0007669"/>
    <property type="project" value="UniProtKB-EC"/>
</dbReference>
<comment type="pathway">
    <text evidence="2 14">Amino-acid biosynthesis; L-valine biosynthesis; L-valine from pyruvate: step 1/4.</text>
</comment>
<comment type="cofactor">
    <cofactor evidence="14">
        <name>Mg(2+)</name>
        <dbReference type="ChEBI" id="CHEBI:18420"/>
    </cofactor>
    <text evidence="14">Binds 1 Mg(2+) ion per subunit.</text>
</comment>
<dbReference type="AlphaFoldDB" id="A0AAW7YBI1"/>
<evidence type="ECO:0000256" key="14">
    <source>
        <dbReference type="RuleBase" id="RU003591"/>
    </source>
</evidence>
<dbReference type="SUPFAM" id="SSF52467">
    <property type="entry name" value="DHS-like NAD/FAD-binding domain"/>
    <property type="match status" value="1"/>
</dbReference>
<organism evidence="18 21">
    <name type="scientific">Photobacterium sanguinicancri</name>
    <dbReference type="NCBI Taxonomy" id="875932"/>
    <lineage>
        <taxon>Bacteria</taxon>
        <taxon>Pseudomonadati</taxon>
        <taxon>Pseudomonadota</taxon>
        <taxon>Gammaproteobacteria</taxon>
        <taxon>Vibrionales</taxon>
        <taxon>Vibrionaceae</taxon>
        <taxon>Photobacterium</taxon>
    </lineage>
</organism>
<evidence type="ECO:0000256" key="8">
    <source>
        <dbReference type="ARBA" id="ARBA00022723"/>
    </source>
</evidence>
<dbReference type="GO" id="GO:0050660">
    <property type="term" value="F:flavin adenine dinucleotide binding"/>
    <property type="evidence" value="ECO:0007669"/>
    <property type="project" value="InterPro"/>
</dbReference>
<evidence type="ECO:0000259" key="15">
    <source>
        <dbReference type="Pfam" id="PF00205"/>
    </source>
</evidence>
<dbReference type="RefSeq" id="WP_062690436.1">
    <property type="nucleotide sequence ID" value="NZ_AP024850.1"/>
</dbReference>
<evidence type="ECO:0000256" key="1">
    <source>
        <dbReference type="ARBA" id="ARBA00004974"/>
    </source>
</evidence>
<evidence type="ECO:0000313" key="21">
    <source>
        <dbReference type="Proteomes" id="UP001170624"/>
    </source>
</evidence>
<keyword evidence="8 14" id="KW-0479">Metal-binding</keyword>
<dbReference type="Pfam" id="PF00205">
    <property type="entry name" value="TPP_enzyme_M"/>
    <property type="match status" value="1"/>
</dbReference>
<dbReference type="EMBL" id="JAUOPU010000023">
    <property type="protein sequence ID" value="MDO6544367.1"/>
    <property type="molecule type" value="Genomic_DNA"/>
</dbReference>
<dbReference type="InterPro" id="IPR011766">
    <property type="entry name" value="TPP_enzyme_TPP-bd"/>
</dbReference>
<dbReference type="InterPro" id="IPR012001">
    <property type="entry name" value="Thiamin_PyroP_enz_TPP-bd_dom"/>
</dbReference>
<keyword evidence="10 14" id="KW-0460">Magnesium</keyword>
<dbReference type="InterPro" id="IPR012000">
    <property type="entry name" value="Thiamin_PyroP_enz_cen_dom"/>
</dbReference>
<dbReference type="InterPro" id="IPR045229">
    <property type="entry name" value="TPP_enz"/>
</dbReference>